<reference evidence="4" key="1">
    <citation type="submission" date="2018-11" db="EMBL/GenBank/DDBJ databases">
        <authorList>
            <person name="Alioto T."/>
            <person name="Alioto T."/>
        </authorList>
    </citation>
    <scope>NUCLEOTIDE SEQUENCE</scope>
</reference>
<dbReference type="Gene3D" id="3.10.100.10">
    <property type="entry name" value="Mannose-Binding Protein A, subunit A"/>
    <property type="match status" value="1"/>
</dbReference>
<dbReference type="SMART" id="SM00034">
    <property type="entry name" value="CLECT"/>
    <property type="match status" value="1"/>
</dbReference>
<evidence type="ECO:0000313" key="5">
    <source>
        <dbReference type="Proteomes" id="UP000596742"/>
    </source>
</evidence>
<feature type="chain" id="PRO_5032575866" description="C-type lectin domain-containing protein" evidence="2">
    <location>
        <begin position="20"/>
        <end position="166"/>
    </location>
</feature>
<dbReference type="CDD" id="cd00037">
    <property type="entry name" value="CLECT"/>
    <property type="match status" value="1"/>
</dbReference>
<gene>
    <name evidence="4" type="ORF">MGAL_10B027828</name>
</gene>
<feature type="domain" description="C-type lectin" evidence="3">
    <location>
        <begin position="28"/>
        <end position="154"/>
    </location>
</feature>
<dbReference type="Pfam" id="PF00059">
    <property type="entry name" value="Lectin_C"/>
    <property type="match status" value="1"/>
</dbReference>
<organism evidence="4 5">
    <name type="scientific">Mytilus galloprovincialis</name>
    <name type="common">Mediterranean mussel</name>
    <dbReference type="NCBI Taxonomy" id="29158"/>
    <lineage>
        <taxon>Eukaryota</taxon>
        <taxon>Metazoa</taxon>
        <taxon>Spiralia</taxon>
        <taxon>Lophotrochozoa</taxon>
        <taxon>Mollusca</taxon>
        <taxon>Bivalvia</taxon>
        <taxon>Autobranchia</taxon>
        <taxon>Pteriomorphia</taxon>
        <taxon>Mytilida</taxon>
        <taxon>Mytiloidea</taxon>
        <taxon>Mytilidae</taxon>
        <taxon>Mytilinae</taxon>
        <taxon>Mytilus</taxon>
    </lineage>
</organism>
<dbReference type="SUPFAM" id="SSF56436">
    <property type="entry name" value="C-type lectin-like"/>
    <property type="match status" value="1"/>
</dbReference>
<evidence type="ECO:0000256" key="2">
    <source>
        <dbReference type="SAM" id="SignalP"/>
    </source>
</evidence>
<comment type="caution">
    <text evidence="4">The sequence shown here is derived from an EMBL/GenBank/DDBJ whole genome shotgun (WGS) entry which is preliminary data.</text>
</comment>
<sequence>MNIGVVILSISLSVNLVACLCPEAFERHGTKCYQAIGLLASWAEAKRLCNILGADLAVIESASEEAIVEGILKRKHGSVSPENYWMDGSDFLVEGEWRWMGENGNSRPITGYTAWSPGQPDNAGANEHCLEIRYSFGVHWNDYECDHKQNFICQAPADPNGNEIIG</sequence>
<dbReference type="Proteomes" id="UP000596742">
    <property type="component" value="Unassembled WGS sequence"/>
</dbReference>
<evidence type="ECO:0000259" key="3">
    <source>
        <dbReference type="PROSITE" id="PS50041"/>
    </source>
</evidence>
<dbReference type="PROSITE" id="PS50041">
    <property type="entry name" value="C_TYPE_LECTIN_2"/>
    <property type="match status" value="1"/>
</dbReference>
<dbReference type="InterPro" id="IPR001304">
    <property type="entry name" value="C-type_lectin-like"/>
</dbReference>
<dbReference type="OrthoDB" id="6128183at2759"/>
<proteinExistence type="predicted"/>
<dbReference type="EMBL" id="UYJE01002151">
    <property type="protein sequence ID" value="VDI08172.1"/>
    <property type="molecule type" value="Genomic_DNA"/>
</dbReference>
<accession>A0A8B6CQE1</accession>
<evidence type="ECO:0000313" key="4">
    <source>
        <dbReference type="EMBL" id="VDI08172.1"/>
    </source>
</evidence>
<evidence type="ECO:0000256" key="1">
    <source>
        <dbReference type="ARBA" id="ARBA00023157"/>
    </source>
</evidence>
<dbReference type="AlphaFoldDB" id="A0A8B6CQE1"/>
<dbReference type="InterPro" id="IPR018378">
    <property type="entry name" value="C-type_lectin_CS"/>
</dbReference>
<keyword evidence="1" id="KW-1015">Disulfide bond</keyword>
<dbReference type="InterPro" id="IPR016187">
    <property type="entry name" value="CTDL_fold"/>
</dbReference>
<dbReference type="InterPro" id="IPR016186">
    <property type="entry name" value="C-type_lectin-like/link_sf"/>
</dbReference>
<keyword evidence="2" id="KW-0732">Signal</keyword>
<dbReference type="PANTHER" id="PTHR22803">
    <property type="entry name" value="MANNOSE, PHOSPHOLIPASE, LECTIN RECEPTOR RELATED"/>
    <property type="match status" value="1"/>
</dbReference>
<name>A0A8B6CQE1_MYTGA</name>
<dbReference type="PROSITE" id="PS00615">
    <property type="entry name" value="C_TYPE_LECTIN_1"/>
    <property type="match status" value="1"/>
</dbReference>
<feature type="signal peptide" evidence="2">
    <location>
        <begin position="1"/>
        <end position="19"/>
    </location>
</feature>
<protein>
    <recommendedName>
        <fullName evidence="3">C-type lectin domain-containing protein</fullName>
    </recommendedName>
</protein>
<keyword evidence="5" id="KW-1185">Reference proteome</keyword>
<dbReference type="InterPro" id="IPR050111">
    <property type="entry name" value="C-type_lectin/snaclec_domain"/>
</dbReference>